<feature type="transmembrane region" description="Helical" evidence="6">
    <location>
        <begin position="268"/>
        <end position="288"/>
    </location>
</feature>
<dbReference type="PANTHER" id="PTHR16119:SF17">
    <property type="entry name" value="TRANSMEMBRANE PROTEIN 144"/>
    <property type="match status" value="1"/>
</dbReference>
<sequence length="347" mass="37927">MNSALIGYLGIATAVFFFGSNFIPIKKYETGDGMFFQFVVCMGIWVMGAIVAICRQVNVFSLFAMIGGALWATGNVFTVPIVKCIGLAKGLLVWGMTNMITGWFVSLMGLLGQQKPPIKNYPLNYIGVALCASCVIISSFIKNEEEEKEAIPKRVSSVGNLSAAVITVPTDPEPLIPVTDSQTSWVDNLSKSQKNLVGYGLSILAGLFYGVNFDPCDYAWLKWYKAQGYAKMDMEFSQFCGILLASFFYLCCYCMYKKNKPDVYVKSIFPGFLSGLMWAIAQTGFFYANAMLSPVVSFPIICCGPTIISSIWGMTLYKEITGKKNTILLGVVVCVMIAGAVCVALSQ</sequence>
<reference evidence="7 8" key="1">
    <citation type="submission" date="2016-05" db="EMBL/GenBank/DDBJ databases">
        <title>Nuclear genome of Blastocystis sp. subtype 1 NandII.</title>
        <authorList>
            <person name="Gentekaki E."/>
            <person name="Curtis B."/>
            <person name="Stairs C."/>
            <person name="Eme L."/>
            <person name="Herman E."/>
            <person name="Klimes V."/>
            <person name="Arias M.C."/>
            <person name="Elias M."/>
            <person name="Hilliou F."/>
            <person name="Klute M."/>
            <person name="Malik S.-B."/>
            <person name="Pightling A."/>
            <person name="Rachubinski R."/>
            <person name="Salas D."/>
            <person name="Schlacht A."/>
            <person name="Suga H."/>
            <person name="Archibald J."/>
            <person name="Ball S.G."/>
            <person name="Clark G."/>
            <person name="Dacks J."/>
            <person name="Van Der Giezen M."/>
            <person name="Tsaousis A."/>
            <person name="Roger A."/>
        </authorList>
    </citation>
    <scope>NUCLEOTIDE SEQUENCE [LARGE SCALE GENOMIC DNA]</scope>
    <source>
        <strain evidence="8">ATCC 50177 / NandII</strain>
    </source>
</reference>
<dbReference type="EMBL" id="LXWW01000390">
    <property type="protein sequence ID" value="OAO13474.1"/>
    <property type="molecule type" value="Genomic_DNA"/>
</dbReference>
<evidence type="ECO:0000256" key="1">
    <source>
        <dbReference type="ARBA" id="ARBA00004141"/>
    </source>
</evidence>
<dbReference type="InterPro" id="IPR012435">
    <property type="entry name" value="TMEM144"/>
</dbReference>
<comment type="subcellular location">
    <subcellularLocation>
        <location evidence="1">Membrane</location>
        <topology evidence="1">Multi-pass membrane protein</topology>
    </subcellularLocation>
</comment>
<dbReference type="PANTHER" id="PTHR16119">
    <property type="entry name" value="TRANSMEMBRANE PROTEIN 144"/>
    <property type="match status" value="1"/>
</dbReference>
<feature type="transmembrane region" description="Helical" evidence="6">
    <location>
        <begin position="236"/>
        <end position="256"/>
    </location>
</feature>
<dbReference type="AlphaFoldDB" id="A0A196SBU0"/>
<accession>A0A196SBU0</accession>
<gene>
    <name evidence="7" type="ORF">AV274_4865</name>
</gene>
<proteinExistence type="inferred from homology"/>
<dbReference type="GO" id="GO:0016020">
    <property type="term" value="C:membrane"/>
    <property type="evidence" value="ECO:0007669"/>
    <property type="project" value="UniProtKB-SubCell"/>
</dbReference>
<evidence type="ECO:0000313" key="8">
    <source>
        <dbReference type="Proteomes" id="UP000078348"/>
    </source>
</evidence>
<feature type="transmembrane region" description="Helical" evidence="6">
    <location>
        <begin position="91"/>
        <end position="111"/>
    </location>
</feature>
<dbReference type="OrthoDB" id="426527at2759"/>
<dbReference type="GO" id="GO:0015144">
    <property type="term" value="F:carbohydrate transmembrane transporter activity"/>
    <property type="evidence" value="ECO:0007669"/>
    <property type="project" value="InterPro"/>
</dbReference>
<evidence type="ECO:0000256" key="2">
    <source>
        <dbReference type="ARBA" id="ARBA00005731"/>
    </source>
</evidence>
<keyword evidence="5 6" id="KW-0472">Membrane</keyword>
<dbReference type="Proteomes" id="UP000078348">
    <property type="component" value="Unassembled WGS sequence"/>
</dbReference>
<feature type="transmembrane region" description="Helical" evidence="6">
    <location>
        <begin position="294"/>
        <end position="314"/>
    </location>
</feature>
<evidence type="ECO:0000256" key="6">
    <source>
        <dbReference type="SAM" id="Phobius"/>
    </source>
</evidence>
<evidence type="ECO:0000313" key="7">
    <source>
        <dbReference type="EMBL" id="OAO13474.1"/>
    </source>
</evidence>
<evidence type="ECO:0000256" key="5">
    <source>
        <dbReference type="ARBA" id="ARBA00023136"/>
    </source>
</evidence>
<comment type="caution">
    <text evidence="7">The sequence shown here is derived from an EMBL/GenBank/DDBJ whole genome shotgun (WGS) entry which is preliminary data.</text>
</comment>
<feature type="transmembrane region" description="Helical" evidence="6">
    <location>
        <begin position="326"/>
        <end position="346"/>
    </location>
</feature>
<feature type="transmembrane region" description="Helical" evidence="6">
    <location>
        <begin position="6"/>
        <end position="23"/>
    </location>
</feature>
<dbReference type="Pfam" id="PF07857">
    <property type="entry name" value="TMEM144"/>
    <property type="match status" value="1"/>
</dbReference>
<protein>
    <submittedName>
        <fullName evidence="7">Transmembrane protein</fullName>
    </submittedName>
</protein>
<keyword evidence="3 6" id="KW-0812">Transmembrane</keyword>
<name>A0A196SBU0_BLAHN</name>
<keyword evidence="8" id="KW-1185">Reference proteome</keyword>
<comment type="similarity">
    <text evidence="2">Belongs to the TMEM144 family.</text>
</comment>
<keyword evidence="4 6" id="KW-1133">Transmembrane helix</keyword>
<evidence type="ECO:0000256" key="3">
    <source>
        <dbReference type="ARBA" id="ARBA00022692"/>
    </source>
</evidence>
<feature type="transmembrane region" description="Helical" evidence="6">
    <location>
        <begin position="59"/>
        <end position="79"/>
    </location>
</feature>
<organism evidence="7 8">
    <name type="scientific">Blastocystis sp. subtype 1 (strain ATCC 50177 / NandII)</name>
    <dbReference type="NCBI Taxonomy" id="478820"/>
    <lineage>
        <taxon>Eukaryota</taxon>
        <taxon>Sar</taxon>
        <taxon>Stramenopiles</taxon>
        <taxon>Bigyra</taxon>
        <taxon>Opalozoa</taxon>
        <taxon>Opalinata</taxon>
        <taxon>Blastocystidae</taxon>
        <taxon>Blastocystis</taxon>
    </lineage>
</organism>
<feature type="transmembrane region" description="Helical" evidence="6">
    <location>
        <begin position="35"/>
        <end position="53"/>
    </location>
</feature>
<dbReference type="InterPro" id="IPR010651">
    <property type="entry name" value="Sugar_transport"/>
</dbReference>
<evidence type="ECO:0000256" key="4">
    <source>
        <dbReference type="ARBA" id="ARBA00022989"/>
    </source>
</evidence>
<feature type="transmembrane region" description="Helical" evidence="6">
    <location>
        <begin position="196"/>
        <end position="213"/>
    </location>
</feature>